<feature type="non-terminal residue" evidence="1">
    <location>
        <position position="70"/>
    </location>
</feature>
<accession>A0ABU9GUR7</accession>
<dbReference type="EMBL" id="JBAKAZ010000456">
    <property type="protein sequence ID" value="MEL0631091.1"/>
    <property type="molecule type" value="Genomic_DNA"/>
</dbReference>
<sequence length="70" mass="8118">YFNNITDGYWGVKAESNPLMHTSSLSVEEQFYIIWHATMLLMFKVIPQKHHQLLLLGVTSALFFLSEFLA</sequence>
<evidence type="ECO:0000313" key="2">
    <source>
        <dbReference type="Proteomes" id="UP001369082"/>
    </source>
</evidence>
<keyword evidence="2" id="KW-1185">Reference proteome</keyword>
<protein>
    <submittedName>
        <fullName evidence="1">Uncharacterized protein</fullName>
    </submittedName>
</protein>
<dbReference type="Proteomes" id="UP001369082">
    <property type="component" value="Unassembled WGS sequence"/>
</dbReference>
<gene>
    <name evidence="1" type="ORF">V6256_16150</name>
</gene>
<comment type="caution">
    <text evidence="1">The sequence shown here is derived from an EMBL/GenBank/DDBJ whole genome shotgun (WGS) entry which is preliminary data.</text>
</comment>
<feature type="non-terminal residue" evidence="1">
    <location>
        <position position="1"/>
    </location>
</feature>
<organism evidence="1 2">
    <name type="scientific">Psychromonas aquatilis</name>
    <dbReference type="NCBI Taxonomy" id="2005072"/>
    <lineage>
        <taxon>Bacteria</taxon>
        <taxon>Pseudomonadati</taxon>
        <taxon>Pseudomonadota</taxon>
        <taxon>Gammaproteobacteria</taxon>
        <taxon>Alteromonadales</taxon>
        <taxon>Psychromonadaceae</taxon>
        <taxon>Psychromonas</taxon>
    </lineage>
</organism>
<proteinExistence type="predicted"/>
<name>A0ABU9GUR7_9GAMM</name>
<evidence type="ECO:0000313" key="1">
    <source>
        <dbReference type="EMBL" id="MEL0631091.1"/>
    </source>
</evidence>
<reference evidence="1 2" key="1">
    <citation type="submission" date="2024-02" db="EMBL/GenBank/DDBJ databases">
        <title>Bacteria isolated from the canopy kelp, Nereocystis luetkeana.</title>
        <authorList>
            <person name="Pfister C.A."/>
            <person name="Younker I.T."/>
            <person name="Light S.H."/>
        </authorList>
    </citation>
    <scope>NUCLEOTIDE SEQUENCE [LARGE SCALE GENOMIC DNA]</scope>
    <source>
        <strain evidence="1 2">TI.1.05</strain>
    </source>
</reference>